<gene>
    <name evidence="2" type="ORF">GCM10023168_11840</name>
</gene>
<sequence length="169" mass="17999">MSARRLIATALSTAALAAGSAVVAAPAQAAGPTHTVEDVDFTIPAHPYYSEVCGFPVDLHVWGSYNVVTWTDDEGHVTREIRNYRFRSTSTANGITVHGATRGPEHWTFADDGTAEMRRVGVTNRLVPGAGTVTIFAGYEVVLIDGDTEVVATSVGQREDVELMCSAFA</sequence>
<keyword evidence="3" id="KW-1185">Reference proteome</keyword>
<name>A0ABP8K815_9MICO</name>
<accession>A0ABP8K815</accession>
<organism evidence="2 3">
    <name type="scientific">Fodinibacter luteus</name>
    <dbReference type="NCBI Taxonomy" id="552064"/>
    <lineage>
        <taxon>Bacteria</taxon>
        <taxon>Bacillati</taxon>
        <taxon>Actinomycetota</taxon>
        <taxon>Actinomycetes</taxon>
        <taxon>Micrococcales</taxon>
        <taxon>Intrasporangiaceae</taxon>
        <taxon>Fodinibacter (ex Wang et al. 2009)</taxon>
    </lineage>
</organism>
<dbReference type="Proteomes" id="UP001500945">
    <property type="component" value="Unassembled WGS sequence"/>
</dbReference>
<feature type="chain" id="PRO_5045438643" evidence="1">
    <location>
        <begin position="30"/>
        <end position="169"/>
    </location>
</feature>
<protein>
    <submittedName>
        <fullName evidence="2">Uncharacterized protein</fullName>
    </submittedName>
</protein>
<reference evidence="3" key="1">
    <citation type="journal article" date="2019" name="Int. J. Syst. Evol. Microbiol.">
        <title>The Global Catalogue of Microorganisms (GCM) 10K type strain sequencing project: providing services to taxonomists for standard genome sequencing and annotation.</title>
        <authorList>
            <consortium name="The Broad Institute Genomics Platform"/>
            <consortium name="The Broad Institute Genome Sequencing Center for Infectious Disease"/>
            <person name="Wu L."/>
            <person name="Ma J."/>
        </authorList>
    </citation>
    <scope>NUCLEOTIDE SEQUENCE [LARGE SCALE GENOMIC DNA]</scope>
    <source>
        <strain evidence="3">JCM 17809</strain>
    </source>
</reference>
<feature type="signal peptide" evidence="1">
    <location>
        <begin position="1"/>
        <end position="29"/>
    </location>
</feature>
<evidence type="ECO:0000313" key="2">
    <source>
        <dbReference type="EMBL" id="GAA4401842.1"/>
    </source>
</evidence>
<evidence type="ECO:0000313" key="3">
    <source>
        <dbReference type="Proteomes" id="UP001500945"/>
    </source>
</evidence>
<evidence type="ECO:0000256" key="1">
    <source>
        <dbReference type="SAM" id="SignalP"/>
    </source>
</evidence>
<dbReference type="RefSeq" id="WP_345203416.1">
    <property type="nucleotide sequence ID" value="NZ_BAABGM010000007.1"/>
</dbReference>
<dbReference type="EMBL" id="BAABGM010000007">
    <property type="protein sequence ID" value="GAA4401842.1"/>
    <property type="molecule type" value="Genomic_DNA"/>
</dbReference>
<keyword evidence="1" id="KW-0732">Signal</keyword>
<comment type="caution">
    <text evidence="2">The sequence shown here is derived from an EMBL/GenBank/DDBJ whole genome shotgun (WGS) entry which is preliminary data.</text>
</comment>
<proteinExistence type="predicted"/>